<evidence type="ECO:0000256" key="5">
    <source>
        <dbReference type="SAM" id="MobiDB-lite"/>
    </source>
</evidence>
<organism evidence="7 8">
    <name type="scientific">Metabacillus sediminis</name>
    <dbReference type="NCBI Taxonomy" id="3117746"/>
    <lineage>
        <taxon>Bacteria</taxon>
        <taxon>Bacillati</taxon>
        <taxon>Bacillota</taxon>
        <taxon>Bacilli</taxon>
        <taxon>Bacillales</taxon>
        <taxon>Bacillaceae</taxon>
        <taxon>Metabacillus</taxon>
    </lineage>
</organism>
<feature type="transmembrane region" description="Helical" evidence="6">
    <location>
        <begin position="162"/>
        <end position="184"/>
    </location>
</feature>
<keyword evidence="8" id="KW-1185">Reference proteome</keyword>
<protein>
    <submittedName>
        <fullName evidence="7">Bile acid:sodium symporter family protein</fullName>
    </submittedName>
</protein>
<evidence type="ECO:0000313" key="7">
    <source>
        <dbReference type="EMBL" id="WXB96884.1"/>
    </source>
</evidence>
<sequence length="328" mass="34488">MNGLNKISDIAGKTFIIWILLFGVISFTAPQGFLWIKPYVSILLGVVMFGMGMTLSMNDFKEVGRKPKSVLAGIAAHYVIMPGLAYVLVLLFELPPELAVGVILVGCCPSGSASNVMTFLAKGDTALAVAVAAVSTLLAPLLTPAIIYLLASSWIKVDAGKMFADVMLVILIPVILGVFVQFFFKKQAEGATKAMPLVSVVAITAILSTVIAGSRDLIVESGWIVLLVVVLHNLAGFGLGFLAARLLGLSYEAQKAITFEVGMQNSGLGASLAISHFSPVAAVPSAIFSFWHNVSGPLLASYWAGKSGGSNDGKPSLEGKMVNAREAR</sequence>
<keyword evidence="4 6" id="KW-0472">Membrane</keyword>
<dbReference type="PANTHER" id="PTHR10361">
    <property type="entry name" value="SODIUM-BILE ACID COTRANSPORTER"/>
    <property type="match status" value="1"/>
</dbReference>
<dbReference type="InterPro" id="IPR038770">
    <property type="entry name" value="Na+/solute_symporter_sf"/>
</dbReference>
<evidence type="ECO:0000256" key="3">
    <source>
        <dbReference type="ARBA" id="ARBA00022989"/>
    </source>
</evidence>
<keyword evidence="2 6" id="KW-0812">Transmembrane</keyword>
<proteinExistence type="predicted"/>
<name>A0ABZ2NHK1_9BACI</name>
<feature type="transmembrane region" description="Helical" evidence="6">
    <location>
        <begin position="221"/>
        <end position="247"/>
    </location>
</feature>
<gene>
    <name evidence="7" type="ORF">WCV65_20540</name>
</gene>
<feature type="transmembrane region" description="Helical" evidence="6">
    <location>
        <begin position="15"/>
        <end position="33"/>
    </location>
</feature>
<feature type="transmembrane region" description="Helical" evidence="6">
    <location>
        <begin position="70"/>
        <end position="92"/>
    </location>
</feature>
<feature type="transmembrane region" description="Helical" evidence="6">
    <location>
        <begin position="196"/>
        <end position="215"/>
    </location>
</feature>
<dbReference type="Gene3D" id="1.20.1530.20">
    <property type="match status" value="1"/>
</dbReference>
<feature type="transmembrane region" description="Helical" evidence="6">
    <location>
        <begin position="98"/>
        <end position="120"/>
    </location>
</feature>
<evidence type="ECO:0000256" key="6">
    <source>
        <dbReference type="SAM" id="Phobius"/>
    </source>
</evidence>
<dbReference type="Proteomes" id="UP001377337">
    <property type="component" value="Chromosome"/>
</dbReference>
<evidence type="ECO:0000256" key="1">
    <source>
        <dbReference type="ARBA" id="ARBA00004141"/>
    </source>
</evidence>
<evidence type="ECO:0000256" key="2">
    <source>
        <dbReference type="ARBA" id="ARBA00022692"/>
    </source>
</evidence>
<keyword evidence="3 6" id="KW-1133">Transmembrane helix</keyword>
<dbReference type="PANTHER" id="PTHR10361:SF28">
    <property type="entry name" value="P3 PROTEIN-RELATED"/>
    <property type="match status" value="1"/>
</dbReference>
<reference evidence="7 8" key="1">
    <citation type="submission" date="2024-02" db="EMBL/GenBank/DDBJ databases">
        <title>Seven novel Bacillus-like species.</title>
        <authorList>
            <person name="Liu G."/>
        </authorList>
    </citation>
    <scope>NUCLEOTIDE SEQUENCE [LARGE SCALE GENOMIC DNA]</scope>
    <source>
        <strain evidence="7 8">FJAT-52054</strain>
    </source>
</reference>
<comment type="subcellular location">
    <subcellularLocation>
        <location evidence="1">Membrane</location>
        <topology evidence="1">Multi-pass membrane protein</topology>
    </subcellularLocation>
</comment>
<dbReference type="InterPro" id="IPR002657">
    <property type="entry name" value="BilAc:Na_symport/Acr3"/>
</dbReference>
<dbReference type="InterPro" id="IPR004710">
    <property type="entry name" value="Bilac:Na_transpt"/>
</dbReference>
<feature type="transmembrane region" description="Helical" evidence="6">
    <location>
        <begin position="39"/>
        <end position="58"/>
    </location>
</feature>
<dbReference type="EMBL" id="CP147407">
    <property type="protein sequence ID" value="WXB96884.1"/>
    <property type="molecule type" value="Genomic_DNA"/>
</dbReference>
<dbReference type="Pfam" id="PF01758">
    <property type="entry name" value="SBF"/>
    <property type="match status" value="1"/>
</dbReference>
<feature type="region of interest" description="Disordered" evidence="5">
    <location>
        <begin position="309"/>
        <end position="328"/>
    </location>
</feature>
<accession>A0ABZ2NHK1</accession>
<evidence type="ECO:0000256" key="4">
    <source>
        <dbReference type="ARBA" id="ARBA00023136"/>
    </source>
</evidence>
<evidence type="ECO:0000313" key="8">
    <source>
        <dbReference type="Proteomes" id="UP001377337"/>
    </source>
</evidence>
<feature type="transmembrane region" description="Helical" evidence="6">
    <location>
        <begin position="127"/>
        <end position="150"/>
    </location>
</feature>
<dbReference type="RefSeq" id="WP_338779041.1">
    <property type="nucleotide sequence ID" value="NZ_CP147407.1"/>
</dbReference>